<dbReference type="Pfam" id="PF23936">
    <property type="entry name" value="HB_ELP1"/>
    <property type="match status" value="1"/>
</dbReference>
<evidence type="ECO:0000313" key="14">
    <source>
        <dbReference type="Proteomes" id="UP001159405"/>
    </source>
</evidence>
<dbReference type="Gene3D" id="2.130.10.10">
    <property type="entry name" value="YVTN repeat-like/Quinoprotein amine dehydrogenase"/>
    <property type="match status" value="1"/>
</dbReference>
<feature type="domain" description="ELP1 three-helical bundle" evidence="12">
    <location>
        <begin position="1104"/>
        <end position="1272"/>
    </location>
</feature>
<dbReference type="Proteomes" id="UP001159405">
    <property type="component" value="Unassembled WGS sequence"/>
</dbReference>
<dbReference type="EMBL" id="CALNXK010000010">
    <property type="protein sequence ID" value="CAH3042985.1"/>
    <property type="molecule type" value="Genomic_DNA"/>
</dbReference>
<dbReference type="InterPro" id="IPR015943">
    <property type="entry name" value="WD40/YVTN_repeat-like_dom_sf"/>
</dbReference>
<dbReference type="Pfam" id="PF23925">
    <property type="entry name" value="A-sol_ELP1"/>
    <property type="match status" value="1"/>
</dbReference>
<name>A0ABN8N4R3_9CNID</name>
<keyword evidence="14" id="KW-1185">Reference proteome</keyword>
<evidence type="ECO:0000256" key="3">
    <source>
        <dbReference type="ARBA" id="ARBA00022490"/>
    </source>
</evidence>
<comment type="subcellular location">
    <subcellularLocation>
        <location evidence="6">Cytoplasm</location>
    </subcellularLocation>
    <subcellularLocation>
        <location evidence="6">Nucleus</location>
    </subcellularLocation>
</comment>
<reference evidence="13 14" key="1">
    <citation type="submission" date="2022-05" db="EMBL/GenBank/DDBJ databases">
        <authorList>
            <consortium name="Genoscope - CEA"/>
            <person name="William W."/>
        </authorList>
    </citation>
    <scope>NUCLEOTIDE SEQUENCE [LARGE SCALE GENOMIC DNA]</scope>
</reference>
<dbReference type="InterPro" id="IPR056166">
    <property type="entry name" value="TPR_ELP1"/>
</dbReference>
<comment type="pathway">
    <text evidence="1">tRNA modification; 5-methoxycarbonylmethyl-2-thiouridine-tRNA biosynthesis.</text>
</comment>
<proteinExistence type="inferred from homology"/>
<dbReference type="InterPro" id="IPR056164">
    <property type="entry name" value="Beta-prop_ELP1_1st"/>
</dbReference>
<comment type="function">
    <text evidence="6">Component of the elongator complex which is required for multiple tRNA modifications, including mcm5U (5-methoxycarbonylmethyl uridine), mcm5s2U (5-methoxycarbonylmethyl-2-thiouridine), and ncm5U (5-carbamoylmethyl uridine). The elongator complex catalyzes formation of carboxymethyluridine in the wobble base at position 34 in tRNAs.</text>
</comment>
<comment type="similarity">
    <text evidence="2 6">Belongs to the ELP1/IKA1 family.</text>
</comment>
<evidence type="ECO:0000256" key="5">
    <source>
        <dbReference type="ARBA" id="ARBA00029535"/>
    </source>
</evidence>
<evidence type="ECO:0000259" key="8">
    <source>
        <dbReference type="Pfam" id="PF04762"/>
    </source>
</evidence>
<feature type="domain" description="ELP1 alpha-solenoid" evidence="11">
    <location>
        <begin position="719"/>
        <end position="925"/>
    </location>
</feature>
<organism evidence="13 14">
    <name type="scientific">Porites lobata</name>
    <dbReference type="NCBI Taxonomy" id="104759"/>
    <lineage>
        <taxon>Eukaryota</taxon>
        <taxon>Metazoa</taxon>
        <taxon>Cnidaria</taxon>
        <taxon>Anthozoa</taxon>
        <taxon>Hexacorallia</taxon>
        <taxon>Scleractinia</taxon>
        <taxon>Fungiina</taxon>
        <taxon>Poritidae</taxon>
        <taxon>Porites</taxon>
    </lineage>
</organism>
<accession>A0ABN8N4R3</accession>
<dbReference type="Pfam" id="PF23878">
    <property type="entry name" value="TPR_ELP1"/>
    <property type="match status" value="1"/>
</dbReference>
<dbReference type="InterPro" id="IPR056167">
    <property type="entry name" value="A-sol_ELP1"/>
</dbReference>
<feature type="region of interest" description="Disordered" evidence="7">
    <location>
        <begin position="1164"/>
        <end position="1199"/>
    </location>
</feature>
<dbReference type="InterPro" id="IPR056169">
    <property type="entry name" value="HB_ELP1"/>
</dbReference>
<dbReference type="PANTHER" id="PTHR12747">
    <property type="entry name" value="ELONGATOR COMPLEX PROTEIN 1"/>
    <property type="match status" value="1"/>
</dbReference>
<feature type="domain" description="ELP1 first N-terminal beta-propeller" evidence="8">
    <location>
        <begin position="1"/>
        <end position="366"/>
    </location>
</feature>
<evidence type="ECO:0000259" key="12">
    <source>
        <dbReference type="Pfam" id="PF23936"/>
    </source>
</evidence>
<keyword evidence="4" id="KW-0819">tRNA processing</keyword>
<dbReference type="PANTHER" id="PTHR12747:SF0">
    <property type="entry name" value="ELONGATOR COMPLEX PROTEIN 1"/>
    <property type="match status" value="1"/>
</dbReference>
<evidence type="ECO:0000256" key="6">
    <source>
        <dbReference type="PIRNR" id="PIRNR017233"/>
    </source>
</evidence>
<keyword evidence="3 6" id="KW-0963">Cytoplasm</keyword>
<dbReference type="Pfam" id="PF23797">
    <property type="entry name" value="Beta-prop_ELP1_2nd"/>
    <property type="match status" value="1"/>
</dbReference>
<dbReference type="Pfam" id="PF04762">
    <property type="entry name" value="Beta-prop_ELP1_1st"/>
    <property type="match status" value="1"/>
</dbReference>
<gene>
    <name evidence="13" type="ORF">PLOB_00000795</name>
</gene>
<sequence length="1340" mass="150944">MRNLELLRSFPVLELDGLESSFCLTVDSECGVIYTATNSGVTGFQPSNQQKVSSVSLVTNGYLPEDGTGRVTGIQHLPDLESVCVATSKGDVILWNTSDLSSVVVLQLECVGSVDSGLSCMAWSPDQELVVFMTGEETLIMMTKDFDPISEFPFHSEEFGEEKPTTVGWGKKETQFHGSEGKPTAASLQQVTARPVTEWDDKMPRICWRGDGQFFVVSAINPRTGSRMLRVWSREGVLSSTSETVDGLEQALFWKPSGSLIASSQRKPHRHEIIFFERNGLRHGEFILPFNKMEVQVVELAWNVDSTVLAVWAVELQSQDLPESQFVPKSYVQLWTVNNYHWYLKQQLEFPASLKDRVACFTWDPEVSLRMHLMTKGGQYLCYDWCWGTVHSEGACEQNISTVALIDGAKLLLTPMKHMVVPPPMSALTIDLPSPASIVSFGPAPMCNDMAVLLSNGSVAIYKSPLENGVKEKFKPPGKAPTLVATYSVDTTDDPSIWRGPLSWRQLMWWKESTLLALGWDSMTQADIICELEIVTENNSNRIVIRHKTATEEPVLRLCLSSYSGSVFVELMSGSLLRYSSDSNQASLSPWINSRGEEVSLPQPCQCVKIAFVGNEEVALGLTQHSRLYVNSKEVASNCSSFAVHDEFLLLTTHAHTLRCISLLPNTQGLPTLVEDKPHPLDENIRSVERGSRIVVAVTQDTKVVLQMPRGNLETIHPRALVLSHLQKCLDGLYYRDAFIAMRRHRINLNLIHDHNPKLFLDNLGTFISQVESVNFINLFLTDLKEEDVTATMYADYYTEPRQTFLEPASEDSKVDRVCDALRRTLETAGHNKYLLSILTTYVKRTNPALEKVLSIIKDLKANPVASAAFDPVTSEEALKYVLFLVDVNQMYDVALGMYDFELVLMVAEKSQKDPKEYLPFLNNLRKLETNFQRYTIDKYLKRYSKAIHHLSVCSAEHFEELVSVVKEHCLFKEALKLYPKSSEQYRALSIAYGEHLFENKRHDEAGLVFTRCGAYEEALSSFQKSGNWRQVFCMASLLRHTDERVISLARSVAGYLKGHKRSLEASRVLEEYAKDPEEAIAVLIDGMHWEEALRLMYKHERIDILETHLKGALEEAYNHHISSIEEQKELFEKYTKRLQVVRELKEQQNIEFQESGLAREDTDLYSDTSSVGDNSEYASSTSSRGSRSSGRSSKNRRKAASKIYSLKEGSRFEDFALMKALSDIIQSVNKSTEDVASLLKMMVLFDHEEQAGLLQTNFQQLITTIEQSINIIWPPEEPSVNQAQVSQVTGPGATVNSIIAALRSDQNNASFKPKDEPQMPKPPVVKIPTCWKLEQLQSL</sequence>
<dbReference type="InterPro" id="IPR006849">
    <property type="entry name" value="Elp1"/>
</dbReference>
<feature type="domain" description="ELP1 TPR" evidence="10">
    <location>
        <begin position="932"/>
        <end position="1095"/>
    </location>
</feature>
<evidence type="ECO:0000259" key="11">
    <source>
        <dbReference type="Pfam" id="PF23925"/>
    </source>
</evidence>
<evidence type="ECO:0000256" key="7">
    <source>
        <dbReference type="SAM" id="MobiDB-lite"/>
    </source>
</evidence>
<evidence type="ECO:0000313" key="13">
    <source>
        <dbReference type="EMBL" id="CAH3042985.1"/>
    </source>
</evidence>
<feature type="domain" description="ELP1 N-terminal second beta-propeller" evidence="9">
    <location>
        <begin position="406"/>
        <end position="695"/>
    </location>
</feature>
<comment type="caution">
    <text evidence="13">The sequence shown here is derived from an EMBL/GenBank/DDBJ whole genome shotgun (WGS) entry which is preliminary data.</text>
</comment>
<evidence type="ECO:0000256" key="1">
    <source>
        <dbReference type="ARBA" id="ARBA00005043"/>
    </source>
</evidence>
<evidence type="ECO:0000256" key="4">
    <source>
        <dbReference type="ARBA" id="ARBA00022694"/>
    </source>
</evidence>
<keyword evidence="6" id="KW-0539">Nucleus</keyword>
<dbReference type="SUPFAM" id="SSF82171">
    <property type="entry name" value="DPP6 N-terminal domain-like"/>
    <property type="match status" value="1"/>
</dbReference>
<protein>
    <recommendedName>
        <fullName evidence="5 6">Elongator complex protein 1</fullName>
    </recommendedName>
</protein>
<evidence type="ECO:0000256" key="2">
    <source>
        <dbReference type="ARBA" id="ARBA00006086"/>
    </source>
</evidence>
<dbReference type="PIRSF" id="PIRSF017233">
    <property type="entry name" value="IKAP"/>
    <property type="match status" value="1"/>
</dbReference>
<dbReference type="InterPro" id="IPR056165">
    <property type="entry name" value="Beta-prop_ELP1_2nd"/>
</dbReference>
<evidence type="ECO:0000259" key="9">
    <source>
        <dbReference type="Pfam" id="PF23797"/>
    </source>
</evidence>
<evidence type="ECO:0000259" key="10">
    <source>
        <dbReference type="Pfam" id="PF23878"/>
    </source>
</evidence>
<feature type="compositionally biased region" description="Low complexity" evidence="7">
    <location>
        <begin position="1179"/>
        <end position="1193"/>
    </location>
</feature>
<feature type="compositionally biased region" description="Polar residues" evidence="7">
    <location>
        <begin position="1166"/>
        <end position="1178"/>
    </location>
</feature>